<dbReference type="Proteomes" id="UP000294338">
    <property type="component" value="Chromosome 1"/>
</dbReference>
<evidence type="ECO:0000313" key="2">
    <source>
        <dbReference type="EMBL" id="VFP80755.1"/>
    </source>
</evidence>
<gene>
    <name evidence="2" type="primary">yggT</name>
    <name evidence="2" type="ORF">ERCISPPS3390_644</name>
</gene>
<dbReference type="Pfam" id="PF02325">
    <property type="entry name" value="CCB3_YggT"/>
    <property type="match status" value="2"/>
</dbReference>
<keyword evidence="1" id="KW-0812">Transmembrane</keyword>
<sequence>MLALIFLITIIMTTYVKVLLLHIWLQWVNCDCYNPLSQLIVKITRPVLDPLRCIFKYSGSWDIMALFIAYIISVISAPITLKLFHLEPVFFYFGLVILLKACGTLVFWVMMSRSLTGWVNYGNNAIDYVLIQLTEPLMIPIRRLISPVSGVDFSMMVVMMILYMLNFLGVEYVPGWVNF</sequence>
<reference evidence="2 3" key="1">
    <citation type="submission" date="2019-02" db="EMBL/GenBank/DDBJ databases">
        <authorList>
            <person name="Manzano-Marin A."/>
            <person name="Manzano-Marin A."/>
        </authorList>
    </citation>
    <scope>NUCLEOTIDE SEQUENCE [LARGE SCALE GENOMIC DNA]</scope>
    <source>
        <strain evidence="2 3">ErCisplendens/pseudotsugae</strain>
    </source>
</reference>
<evidence type="ECO:0000313" key="3">
    <source>
        <dbReference type="Proteomes" id="UP000294338"/>
    </source>
</evidence>
<feature type="transmembrane region" description="Helical" evidence="1">
    <location>
        <begin position="6"/>
        <end position="25"/>
    </location>
</feature>
<dbReference type="InterPro" id="IPR003425">
    <property type="entry name" value="CCB3/YggT"/>
</dbReference>
<accession>A0A451D4Y6</accession>
<keyword evidence="1" id="KW-0472">Membrane</keyword>
<dbReference type="EMBL" id="LR217705">
    <property type="protein sequence ID" value="VFP80755.1"/>
    <property type="molecule type" value="Genomic_DNA"/>
</dbReference>
<protein>
    <submittedName>
        <fullName evidence="2">Uncharacterized protein YggT</fullName>
    </submittedName>
</protein>
<dbReference type="GO" id="GO:0016020">
    <property type="term" value="C:membrane"/>
    <property type="evidence" value="ECO:0007669"/>
    <property type="project" value="InterPro"/>
</dbReference>
<feature type="transmembrane region" description="Helical" evidence="1">
    <location>
        <begin position="63"/>
        <end position="84"/>
    </location>
</feature>
<evidence type="ECO:0000256" key="1">
    <source>
        <dbReference type="SAM" id="Phobius"/>
    </source>
</evidence>
<organism evidence="2 3">
    <name type="scientific">Candidatus Erwinia haradaeae</name>
    <dbReference type="NCBI Taxonomy" id="1922217"/>
    <lineage>
        <taxon>Bacteria</taxon>
        <taxon>Pseudomonadati</taxon>
        <taxon>Pseudomonadota</taxon>
        <taxon>Gammaproteobacteria</taxon>
        <taxon>Enterobacterales</taxon>
        <taxon>Erwiniaceae</taxon>
        <taxon>Erwinia</taxon>
    </lineage>
</organism>
<proteinExistence type="predicted"/>
<name>A0A451D4Y6_9GAMM</name>
<dbReference type="AlphaFoldDB" id="A0A451D4Y6"/>
<feature type="transmembrane region" description="Helical" evidence="1">
    <location>
        <begin position="90"/>
        <end position="110"/>
    </location>
</feature>
<keyword evidence="1" id="KW-1133">Transmembrane helix</keyword>
<dbReference type="RefSeq" id="WP_197095357.1">
    <property type="nucleotide sequence ID" value="NZ_LR217705.1"/>
</dbReference>